<evidence type="ECO:0000313" key="2">
    <source>
        <dbReference type="EMBL" id="MXO58513.1"/>
    </source>
</evidence>
<comment type="caution">
    <text evidence="2">The sequence shown here is derived from an EMBL/GenBank/DDBJ whole genome shotgun (WGS) entry which is preliminary data.</text>
</comment>
<dbReference type="PANTHER" id="PTHR37421:SF1">
    <property type="entry name" value="UPF0260 PROTEIN YCGN"/>
    <property type="match status" value="1"/>
</dbReference>
<organism evidence="2 3">
    <name type="scientific">Croceibacterium salegens</name>
    <dbReference type="NCBI Taxonomy" id="1737568"/>
    <lineage>
        <taxon>Bacteria</taxon>
        <taxon>Pseudomonadati</taxon>
        <taxon>Pseudomonadota</taxon>
        <taxon>Alphaproteobacteria</taxon>
        <taxon>Sphingomonadales</taxon>
        <taxon>Erythrobacteraceae</taxon>
        <taxon>Croceibacterium</taxon>
    </lineage>
</organism>
<dbReference type="InterPro" id="IPR005358">
    <property type="entry name" value="Puta_zinc/iron-chelating_dom"/>
</dbReference>
<sequence>MRHAPYHSCRCPFPFRPSRLPGPAFRQRGTAACRRRNRRALHASKQQGRNGQLERLRRQVPRRILRLYLLPRRLPDRRRPDHARLCQVPGRGARTGKASRAAVHLGRSETRHAGCDRRVHQCLLRRPDRPDGNAGTNRCSGQGVRCLRRKRRAEFRRRVPRQPLVGWLPDGPQGRAGRPVADRSRRRRDGNCRGTGQVGALRDRFWELPLADLDREEWEALCDGCGHCCLHKLEDEDTGEIHHTNVACKLLDTETARCTDYRHRKAFVPDCLRLTLKLVYTVPWLPDTCAYRRRAEDRPLPSWHHLLTGSREAMIEAGACVAGKVMSERDAGDLEHHIVEWEEPA</sequence>
<dbReference type="NCBIfam" id="NF003507">
    <property type="entry name" value="PRK05170.2-5"/>
    <property type="match status" value="1"/>
</dbReference>
<feature type="region of interest" description="Disordered" evidence="1">
    <location>
        <begin position="164"/>
        <end position="193"/>
    </location>
</feature>
<evidence type="ECO:0000256" key="1">
    <source>
        <dbReference type="SAM" id="MobiDB-lite"/>
    </source>
</evidence>
<dbReference type="Pfam" id="PF03692">
    <property type="entry name" value="CxxCxxCC"/>
    <property type="match status" value="1"/>
</dbReference>
<name>A0A6I4SRM7_9SPHN</name>
<reference evidence="2 3" key="1">
    <citation type="submission" date="2019-12" db="EMBL/GenBank/DDBJ databases">
        <title>Genomic-based taxomic classification of the family Erythrobacteraceae.</title>
        <authorList>
            <person name="Xu L."/>
        </authorList>
    </citation>
    <scope>NUCLEOTIDE SEQUENCE [LARGE SCALE GENOMIC DNA]</scope>
    <source>
        <strain evidence="2 3">MCCC 1K01500</strain>
    </source>
</reference>
<evidence type="ECO:0000313" key="3">
    <source>
        <dbReference type="Proteomes" id="UP000433652"/>
    </source>
</evidence>
<proteinExistence type="predicted"/>
<dbReference type="OrthoDB" id="9786855at2"/>
<dbReference type="EMBL" id="WTYM01000026">
    <property type="protein sequence ID" value="MXO58513.1"/>
    <property type="molecule type" value="Genomic_DNA"/>
</dbReference>
<dbReference type="NCBIfam" id="NF003501">
    <property type="entry name" value="PRK05170.1-5"/>
    <property type="match status" value="1"/>
</dbReference>
<protein>
    <submittedName>
        <fullName evidence="2">YcgN family cysteine cluster protein</fullName>
    </submittedName>
</protein>
<gene>
    <name evidence="2" type="ORF">GRI89_03015</name>
</gene>
<keyword evidence="3" id="KW-1185">Reference proteome</keyword>
<dbReference type="PANTHER" id="PTHR37421">
    <property type="entry name" value="UPF0260 PROTEIN YCGN"/>
    <property type="match status" value="1"/>
</dbReference>
<accession>A0A6I4SRM7</accession>
<dbReference type="InterPro" id="IPR008228">
    <property type="entry name" value="UCP006173"/>
</dbReference>
<dbReference type="Proteomes" id="UP000433652">
    <property type="component" value="Unassembled WGS sequence"/>
</dbReference>
<dbReference type="AlphaFoldDB" id="A0A6I4SRM7"/>